<dbReference type="Pfam" id="PF00378">
    <property type="entry name" value="ECH_1"/>
    <property type="match status" value="1"/>
</dbReference>
<dbReference type="EMBL" id="JAZDUE010000036">
    <property type="protein sequence ID" value="MEE4026089.1"/>
    <property type="molecule type" value="Genomic_DNA"/>
</dbReference>
<dbReference type="PANTHER" id="PTHR11941:SF54">
    <property type="entry name" value="ENOYL-COA HYDRATASE, MITOCHONDRIAL"/>
    <property type="match status" value="1"/>
</dbReference>
<keyword evidence="2" id="KW-0456">Lyase</keyword>
<comment type="catalytic activity">
    <reaction evidence="3">
        <text>a (3S)-3-hydroxyacyl-CoA = a (2E)-enoyl-CoA + H2O</text>
        <dbReference type="Rhea" id="RHEA:16105"/>
        <dbReference type="ChEBI" id="CHEBI:15377"/>
        <dbReference type="ChEBI" id="CHEBI:57318"/>
        <dbReference type="ChEBI" id="CHEBI:58856"/>
        <dbReference type="EC" id="4.2.1.17"/>
    </reaction>
</comment>
<evidence type="ECO:0000256" key="1">
    <source>
        <dbReference type="ARBA" id="ARBA00005254"/>
    </source>
</evidence>
<dbReference type="PANTHER" id="PTHR11941">
    <property type="entry name" value="ENOYL-COA HYDRATASE-RELATED"/>
    <property type="match status" value="1"/>
</dbReference>
<dbReference type="Proteomes" id="UP001335729">
    <property type="component" value="Unassembled WGS sequence"/>
</dbReference>
<comment type="catalytic activity">
    <reaction evidence="4">
        <text>a 4-saturated-(3S)-3-hydroxyacyl-CoA = a (3E)-enoyl-CoA + H2O</text>
        <dbReference type="Rhea" id="RHEA:20724"/>
        <dbReference type="ChEBI" id="CHEBI:15377"/>
        <dbReference type="ChEBI" id="CHEBI:58521"/>
        <dbReference type="ChEBI" id="CHEBI:137480"/>
        <dbReference type="EC" id="4.2.1.17"/>
    </reaction>
</comment>
<name>A0ABU7N204_9ACTN</name>
<dbReference type="Gene3D" id="3.90.226.10">
    <property type="entry name" value="2-enoyl-CoA Hydratase, Chain A, domain 1"/>
    <property type="match status" value="1"/>
</dbReference>
<dbReference type="Gene3D" id="1.10.12.10">
    <property type="entry name" value="Lyase 2-enoyl-coa Hydratase, Chain A, domain 2"/>
    <property type="match status" value="1"/>
</dbReference>
<keyword evidence="6" id="KW-1185">Reference proteome</keyword>
<protein>
    <submittedName>
        <fullName evidence="5">Enoyl-CoA hydratase/isomerase family protein</fullName>
    </submittedName>
</protein>
<sequence>MVVALSHVPLCEPHHPGPALMGTVDVEYRGEVVIVTLDRRDAMNTLNVDLVRDLTAVLDELHEDRNCRVVILTGAGGAFCAGLDLRGYGDEAATGDDASPGGDGVMIAAFERQQDIAGLARRIHGLRQPVIAAVNGAAAGGGLALVCASDIRIGSRDSVYAVGFIRAGFSACDIGVSWLLPRLVGTGRAHELMLTGRKFSAQEALAYGLLVDVVEPSDLMSAAIATADEILANPPLSVELTKVGMWAAVESNSFAATVEFENRQQMITAMTADRSEATAAFLEKRRPEYRRR</sequence>
<accession>A0ABU7N204</accession>
<dbReference type="CDD" id="cd06558">
    <property type="entry name" value="crotonase-like"/>
    <property type="match status" value="1"/>
</dbReference>
<evidence type="ECO:0000256" key="4">
    <source>
        <dbReference type="ARBA" id="ARBA00023717"/>
    </source>
</evidence>
<evidence type="ECO:0000256" key="3">
    <source>
        <dbReference type="ARBA" id="ARBA00023709"/>
    </source>
</evidence>
<evidence type="ECO:0000313" key="5">
    <source>
        <dbReference type="EMBL" id="MEE4026089.1"/>
    </source>
</evidence>
<organism evidence="5 6">
    <name type="scientific">Gordonia prachuapensis</name>
    <dbReference type="NCBI Taxonomy" id="3115651"/>
    <lineage>
        <taxon>Bacteria</taxon>
        <taxon>Bacillati</taxon>
        <taxon>Actinomycetota</taxon>
        <taxon>Actinomycetes</taxon>
        <taxon>Mycobacteriales</taxon>
        <taxon>Gordoniaceae</taxon>
        <taxon>Gordonia</taxon>
    </lineage>
</organism>
<dbReference type="InterPro" id="IPR014748">
    <property type="entry name" value="Enoyl-CoA_hydra_C"/>
</dbReference>
<dbReference type="SUPFAM" id="SSF52096">
    <property type="entry name" value="ClpP/crotonase"/>
    <property type="match status" value="1"/>
</dbReference>
<evidence type="ECO:0000256" key="2">
    <source>
        <dbReference type="ARBA" id="ARBA00023239"/>
    </source>
</evidence>
<evidence type="ECO:0000313" key="6">
    <source>
        <dbReference type="Proteomes" id="UP001335729"/>
    </source>
</evidence>
<dbReference type="InterPro" id="IPR001753">
    <property type="entry name" value="Enoyl-CoA_hydra/iso"/>
</dbReference>
<proteinExistence type="inferred from homology"/>
<dbReference type="RefSeq" id="WP_330507479.1">
    <property type="nucleotide sequence ID" value="NZ_JAZDUE010000036.1"/>
</dbReference>
<dbReference type="InterPro" id="IPR029045">
    <property type="entry name" value="ClpP/crotonase-like_dom_sf"/>
</dbReference>
<reference evidence="5 6" key="1">
    <citation type="submission" date="2024-01" db="EMBL/GenBank/DDBJ databases">
        <title>Draft genome sequence of Gordonia sp. PKS22-38.</title>
        <authorList>
            <person name="Suphannarot A."/>
            <person name="Mingma R."/>
        </authorList>
    </citation>
    <scope>NUCLEOTIDE SEQUENCE [LARGE SCALE GENOMIC DNA]</scope>
    <source>
        <strain evidence="5 6">PKS22-38</strain>
    </source>
</reference>
<comment type="similarity">
    <text evidence="1">Belongs to the enoyl-CoA hydratase/isomerase family.</text>
</comment>
<gene>
    <name evidence="5" type="ORF">V1Y59_23615</name>
</gene>
<comment type="caution">
    <text evidence="5">The sequence shown here is derived from an EMBL/GenBank/DDBJ whole genome shotgun (WGS) entry which is preliminary data.</text>
</comment>